<accession>A0A9W7AMK1</accession>
<feature type="region of interest" description="Disordered" evidence="1">
    <location>
        <begin position="1"/>
        <end position="22"/>
    </location>
</feature>
<gene>
    <name evidence="2" type="ORF">TL16_g05757</name>
</gene>
<evidence type="ECO:0000313" key="3">
    <source>
        <dbReference type="Proteomes" id="UP001162640"/>
    </source>
</evidence>
<feature type="compositionally biased region" description="Pro residues" evidence="1">
    <location>
        <begin position="1"/>
        <end position="10"/>
    </location>
</feature>
<protein>
    <submittedName>
        <fullName evidence="2">Uncharacterized protein</fullName>
    </submittedName>
</protein>
<evidence type="ECO:0000256" key="1">
    <source>
        <dbReference type="SAM" id="MobiDB-lite"/>
    </source>
</evidence>
<proteinExistence type="predicted"/>
<dbReference type="AlphaFoldDB" id="A0A9W7AMK1"/>
<evidence type="ECO:0000313" key="2">
    <source>
        <dbReference type="EMBL" id="GMH71828.1"/>
    </source>
</evidence>
<organism evidence="2 3">
    <name type="scientific">Triparma laevis f. inornata</name>
    <dbReference type="NCBI Taxonomy" id="1714386"/>
    <lineage>
        <taxon>Eukaryota</taxon>
        <taxon>Sar</taxon>
        <taxon>Stramenopiles</taxon>
        <taxon>Ochrophyta</taxon>
        <taxon>Bolidophyceae</taxon>
        <taxon>Parmales</taxon>
        <taxon>Triparmaceae</taxon>
        <taxon>Triparma</taxon>
    </lineage>
</organism>
<dbReference type="Proteomes" id="UP001162640">
    <property type="component" value="Unassembled WGS sequence"/>
</dbReference>
<name>A0A9W7AMK1_9STRA</name>
<reference evidence="3" key="1">
    <citation type="journal article" date="2023" name="Commun. Biol.">
        <title>Genome analysis of Parmales, the sister group of diatoms, reveals the evolutionary specialization of diatoms from phago-mixotrophs to photoautotrophs.</title>
        <authorList>
            <person name="Ban H."/>
            <person name="Sato S."/>
            <person name="Yoshikawa S."/>
            <person name="Yamada K."/>
            <person name="Nakamura Y."/>
            <person name="Ichinomiya M."/>
            <person name="Sato N."/>
            <person name="Blanc-Mathieu R."/>
            <person name="Endo H."/>
            <person name="Kuwata A."/>
            <person name="Ogata H."/>
        </authorList>
    </citation>
    <scope>NUCLEOTIDE SEQUENCE [LARGE SCALE GENOMIC DNA]</scope>
</reference>
<comment type="caution">
    <text evidence="2">The sequence shown here is derived from an EMBL/GenBank/DDBJ whole genome shotgun (WGS) entry which is preliminary data.</text>
</comment>
<sequence length="253" mass="28530">MSSSPPPSISPEPSTTSSSPPTFDSTITTITSLTTLTSPESYIHTLTLHLQTPLSLKDDRETYVYIETLSQKITDIIEFMKSSKFEVIFKQILFKLITLLNTYNNKITAKNVKKSFQNITQLILFKLNSLTEIDYLEIYSSLNLDMIPLKTTFLIIKKRLNYVNTLVGVKGVVEPKINITLSLLEIVLKREDDLSNIVIKQSSGEIICLLIITSKEFNVDCKDILKGLCDRGGKRVVQRIKSSCGVFHSILDF</sequence>
<dbReference type="EMBL" id="BLQM01000170">
    <property type="protein sequence ID" value="GMH71828.1"/>
    <property type="molecule type" value="Genomic_DNA"/>
</dbReference>
<feature type="compositionally biased region" description="Low complexity" evidence="1">
    <location>
        <begin position="11"/>
        <end position="22"/>
    </location>
</feature>